<gene>
    <name evidence="1" type="primary">BnaC03g47240D</name>
    <name evidence="1" type="ORF">GSBRNA2T00047258001</name>
</gene>
<evidence type="ECO:0000313" key="2">
    <source>
        <dbReference type="Proteomes" id="UP000028999"/>
    </source>
</evidence>
<accession>A0A078H105</accession>
<name>A0A078H105_BRANA</name>
<sequence>MGSAKTQGTCSTRSKTYLKFGCLMQLWLR</sequence>
<dbReference type="Proteomes" id="UP000028999">
    <property type="component" value="Unassembled WGS sequence"/>
</dbReference>
<evidence type="ECO:0000313" key="1">
    <source>
        <dbReference type="EMBL" id="CDY31167.1"/>
    </source>
</evidence>
<keyword evidence="2" id="KW-1185">Reference proteome</keyword>
<dbReference type="PaxDb" id="3708-A0A078H105"/>
<dbReference type="AlphaFoldDB" id="A0A078H105"/>
<organism evidence="1 2">
    <name type="scientific">Brassica napus</name>
    <name type="common">Rape</name>
    <dbReference type="NCBI Taxonomy" id="3708"/>
    <lineage>
        <taxon>Eukaryota</taxon>
        <taxon>Viridiplantae</taxon>
        <taxon>Streptophyta</taxon>
        <taxon>Embryophyta</taxon>
        <taxon>Tracheophyta</taxon>
        <taxon>Spermatophyta</taxon>
        <taxon>Magnoliopsida</taxon>
        <taxon>eudicotyledons</taxon>
        <taxon>Gunneridae</taxon>
        <taxon>Pentapetalae</taxon>
        <taxon>rosids</taxon>
        <taxon>malvids</taxon>
        <taxon>Brassicales</taxon>
        <taxon>Brassicaceae</taxon>
        <taxon>Brassiceae</taxon>
        <taxon>Brassica</taxon>
    </lineage>
</organism>
<dbReference type="EMBL" id="LK032268">
    <property type="protein sequence ID" value="CDY31167.1"/>
    <property type="molecule type" value="Genomic_DNA"/>
</dbReference>
<reference evidence="1 2" key="1">
    <citation type="journal article" date="2014" name="Science">
        <title>Plant genetics. Early allopolyploid evolution in the post-Neolithic Brassica napus oilseed genome.</title>
        <authorList>
            <person name="Chalhoub B."/>
            <person name="Denoeud F."/>
            <person name="Liu S."/>
            <person name="Parkin I.A."/>
            <person name="Tang H."/>
            <person name="Wang X."/>
            <person name="Chiquet J."/>
            <person name="Belcram H."/>
            <person name="Tong C."/>
            <person name="Samans B."/>
            <person name="Correa M."/>
            <person name="Da Silva C."/>
            <person name="Just J."/>
            <person name="Falentin C."/>
            <person name="Koh C.S."/>
            <person name="Le Clainche I."/>
            <person name="Bernard M."/>
            <person name="Bento P."/>
            <person name="Noel B."/>
            <person name="Labadie K."/>
            <person name="Alberti A."/>
            <person name="Charles M."/>
            <person name="Arnaud D."/>
            <person name="Guo H."/>
            <person name="Daviaud C."/>
            <person name="Alamery S."/>
            <person name="Jabbari K."/>
            <person name="Zhao M."/>
            <person name="Edger P.P."/>
            <person name="Chelaifa H."/>
            <person name="Tack D."/>
            <person name="Lassalle G."/>
            <person name="Mestiri I."/>
            <person name="Schnel N."/>
            <person name="Le Paslier M.C."/>
            <person name="Fan G."/>
            <person name="Renault V."/>
            <person name="Bayer P.E."/>
            <person name="Golicz A.A."/>
            <person name="Manoli S."/>
            <person name="Lee T.H."/>
            <person name="Thi V.H."/>
            <person name="Chalabi S."/>
            <person name="Hu Q."/>
            <person name="Fan C."/>
            <person name="Tollenaere R."/>
            <person name="Lu Y."/>
            <person name="Battail C."/>
            <person name="Shen J."/>
            <person name="Sidebottom C.H."/>
            <person name="Wang X."/>
            <person name="Canaguier A."/>
            <person name="Chauveau A."/>
            <person name="Berard A."/>
            <person name="Deniot G."/>
            <person name="Guan M."/>
            <person name="Liu Z."/>
            <person name="Sun F."/>
            <person name="Lim Y.P."/>
            <person name="Lyons E."/>
            <person name="Town C.D."/>
            <person name="Bancroft I."/>
            <person name="Wang X."/>
            <person name="Meng J."/>
            <person name="Ma J."/>
            <person name="Pires J.C."/>
            <person name="King G.J."/>
            <person name="Brunel D."/>
            <person name="Delourme R."/>
            <person name="Renard M."/>
            <person name="Aury J.M."/>
            <person name="Adams K.L."/>
            <person name="Batley J."/>
            <person name="Snowdon R.J."/>
            <person name="Tost J."/>
            <person name="Edwards D."/>
            <person name="Zhou Y."/>
            <person name="Hua W."/>
            <person name="Sharpe A.G."/>
            <person name="Paterson A.H."/>
            <person name="Guan C."/>
            <person name="Wincker P."/>
        </authorList>
    </citation>
    <scope>NUCLEOTIDE SEQUENCE [LARGE SCALE GENOMIC DNA]</scope>
    <source>
        <strain evidence="2">cv. Darmor-bzh</strain>
    </source>
</reference>
<protein>
    <submittedName>
        <fullName evidence="1">BnaC03g47240D protein</fullName>
    </submittedName>
</protein>
<proteinExistence type="predicted"/>
<dbReference type="Gramene" id="CDY31167">
    <property type="protein sequence ID" value="CDY31167"/>
    <property type="gene ID" value="GSBRNA2T00047258001"/>
</dbReference>